<organism evidence="6 7">
    <name type="scientific">Mesonia aestuariivivens</name>
    <dbReference type="NCBI Taxonomy" id="2796128"/>
    <lineage>
        <taxon>Bacteria</taxon>
        <taxon>Pseudomonadati</taxon>
        <taxon>Bacteroidota</taxon>
        <taxon>Flavobacteriia</taxon>
        <taxon>Flavobacteriales</taxon>
        <taxon>Flavobacteriaceae</taxon>
        <taxon>Mesonia</taxon>
    </lineage>
</organism>
<comment type="subcellular location">
    <subcellularLocation>
        <location evidence="1">Membrane</location>
        <topology evidence="1">Single-pass membrane protein</topology>
    </subcellularLocation>
</comment>
<keyword evidence="4" id="KW-0472">Membrane</keyword>
<reference evidence="6 7" key="1">
    <citation type="submission" date="2021-07" db="EMBL/GenBank/DDBJ databases">
        <title>Mesonia aestuariivivens sp. nov., isolated from a tidal flat.</title>
        <authorList>
            <person name="Kim Y.-O."/>
            <person name="Yoon J.-H."/>
        </authorList>
    </citation>
    <scope>NUCLEOTIDE SEQUENCE [LARGE SCALE GENOMIC DNA]</scope>
    <source>
        <strain evidence="6 7">JHPTF-M18</strain>
    </source>
</reference>
<comment type="caution">
    <text evidence="6">The sequence shown here is derived from an EMBL/GenBank/DDBJ whole genome shotgun (WGS) entry which is preliminary data.</text>
</comment>
<dbReference type="Pfam" id="PF04357">
    <property type="entry name" value="TamB"/>
    <property type="match status" value="1"/>
</dbReference>
<protein>
    <submittedName>
        <fullName evidence="6">Translocation/assembly module TamB domain-containing protein</fullName>
    </submittedName>
</protein>
<evidence type="ECO:0000256" key="1">
    <source>
        <dbReference type="ARBA" id="ARBA00004167"/>
    </source>
</evidence>
<evidence type="ECO:0000256" key="2">
    <source>
        <dbReference type="ARBA" id="ARBA00022692"/>
    </source>
</evidence>
<feature type="domain" description="Translocation and assembly module TamB C-terminal" evidence="5">
    <location>
        <begin position="999"/>
        <end position="1419"/>
    </location>
</feature>
<evidence type="ECO:0000313" key="7">
    <source>
        <dbReference type="Proteomes" id="UP000719267"/>
    </source>
</evidence>
<proteinExistence type="predicted"/>
<dbReference type="EMBL" id="JAHWDF010000002">
    <property type="protein sequence ID" value="MBW2960803.1"/>
    <property type="molecule type" value="Genomic_DNA"/>
</dbReference>
<evidence type="ECO:0000256" key="4">
    <source>
        <dbReference type="ARBA" id="ARBA00023136"/>
    </source>
</evidence>
<evidence type="ECO:0000256" key="3">
    <source>
        <dbReference type="ARBA" id="ARBA00022989"/>
    </source>
</evidence>
<evidence type="ECO:0000259" key="5">
    <source>
        <dbReference type="Pfam" id="PF04357"/>
    </source>
</evidence>
<sequence>MFFIVLVLVFSIPAVQTGVAHKLTNTLNETYGTNINVKSISISYSGKVVLDEVFIADHHQDSLISAKEINTSLINLPAILSGKHLDFGDLTANGLKLKIRHYKGEEKDNLSFFGDQFNTGQPQQQPFVLTINHIITYNSEFSYVDENLEASEVLFFDNLNINAANLVVDGTDVSVNIESLRAKEQRGIDIENLATRFRYTSTKMVFEDLLLETQHSKIASDIQFDYEEGGLADFENNVRITANFEESKADTKDLKKLYKEFGNTEKFTFEGKLEGKLNDFELNDWRLTGMDRSAISGNLKFKDLINQEKNFQISGNLNRFSTNYYDLVNLLPTILGNSLPKKLKEVGNLTLTGFISVTPTRLETNSLIATQLGNANLNVILNDLNDPDFIRYQGNIKMNRFNLGRLLGNASLGYATFNLNVDGVGSTQETLNTQINGTINRLKFNGYTYKNIEVLGVFDHPNFNGKLIGNDPNFKFEFNGLANVSQTDNVYDFKASVAYADLNALNFVKRDSIAIMKGDIVLNVEGNNFNDAKGNLYLQNFSYQNQDELFEFEELQLSSTFNNNVRKIVINSPDVISGEVEGIFKVEEVPSLFQNAIGSLYANYEPISIEGNQYLDFNFDIYNKIVEVFFPDIELAANTFIKGNLASEDSEFKLTFRSPQINVLKNKFDKVNLQIDNSNPLFNTYIKVDSISTPYYNASEFNLINVTLNDTLFVRSEFKGGSQNNDNFNISFFHTINDEQKSVVGLKKSNIKFKESEWFINNENTRNQKIVFEKDLSSFKIDTLTFTHENELISLTGEARDSTYKNFKLNFNHVDLAKITPDIDSISLKGMVNGKLDFYQENGIYYPTSSLAIDSIAVNNINYGNLKLNIDGNEDLTQYNIKALLGNKEYDFLRAKGGINVSEENPNINLDVNLDSFKLNAFSALGADVITDIRGLVFGNAKVTGDYRNPDISGRLTLNNAGLKIPYLNVDLNLQQNAVVDLTNQEFIFNNVDVVDTKYKTKGIIDGTISHQAFSNWNLDLDILAPERLVVLDTKFTEDALYYGTAFISGNANISGPTEELVIDVVAKTEEGTIFEIPLSDTEAIGDNSFIYFLTPEEKLARQQGKEIKIKEVKGLELNFELDVTNEAEVEIVVDKNSGSTLAGSGAGTLLIEINTNGKFNMWGDFVVYDGVYNFKYAGLVQKEFKVVSGGNITWDGSPTRADLNVRALYKTEANPAILLENPIINRNIPVEVYIDLNGELTETDLTFNLEYPNLSSVVKSELEYRISDRQSTEIQALSLITQGSFYSQYTVGQNAPGNLIAERASGLFDDIFADDDGKFKIGIDYVQGDRTPDQTTADRFGLSLSTNITEKILINGRVGVPIGGVTQSVVVGNVEVELLLNEEGTLRANLFNRENTIQYIGQPLGYTQGVGLSYAVDFDTFRELIYKILNKELKLEEVSKEMEIDQKTLAPDYIKFPEK</sequence>
<dbReference type="Proteomes" id="UP000719267">
    <property type="component" value="Unassembled WGS sequence"/>
</dbReference>
<gene>
    <name evidence="6" type="ORF">KW502_03165</name>
</gene>
<keyword evidence="3" id="KW-1133">Transmembrane helix</keyword>
<name>A0ABS6VYY4_9FLAO</name>
<evidence type="ECO:0000313" key="6">
    <source>
        <dbReference type="EMBL" id="MBW2960803.1"/>
    </source>
</evidence>
<dbReference type="InterPro" id="IPR007452">
    <property type="entry name" value="TamB_C"/>
</dbReference>
<keyword evidence="7" id="KW-1185">Reference proteome</keyword>
<keyword evidence="2" id="KW-0812">Transmembrane</keyword>
<accession>A0ABS6VYY4</accession>